<dbReference type="AlphaFoldDB" id="A0A0A9F6E5"/>
<feature type="region of interest" description="Disordered" evidence="1">
    <location>
        <begin position="67"/>
        <end position="89"/>
    </location>
</feature>
<name>A0A0A9F6E5_ARUDO</name>
<accession>A0A0A9F6E5</accession>
<protein>
    <submittedName>
        <fullName evidence="3">Uncharacterized protein</fullName>
    </submittedName>
</protein>
<keyword evidence="2" id="KW-0472">Membrane</keyword>
<reference evidence="3" key="2">
    <citation type="journal article" date="2015" name="Data Brief">
        <title>Shoot transcriptome of the giant reed, Arundo donax.</title>
        <authorList>
            <person name="Barrero R.A."/>
            <person name="Guerrero F.D."/>
            <person name="Moolhuijzen P."/>
            <person name="Goolsby J.A."/>
            <person name="Tidwell J."/>
            <person name="Bellgard S.E."/>
            <person name="Bellgard M.I."/>
        </authorList>
    </citation>
    <scope>NUCLEOTIDE SEQUENCE</scope>
    <source>
        <tissue evidence="3">Shoot tissue taken approximately 20 cm above the soil surface</tissue>
    </source>
</reference>
<sequence length="89" mass="9444">MYDREAARQGAVAKAAGKGVTCIGVRCYKESFLVITAVTVAAAAVTTALAWRTRQFYAGDIYAKFKEGNTTSSSNGVGEEKVEAKEQSS</sequence>
<evidence type="ECO:0000256" key="1">
    <source>
        <dbReference type="SAM" id="MobiDB-lite"/>
    </source>
</evidence>
<dbReference type="EMBL" id="GBRH01191117">
    <property type="protein sequence ID" value="JAE06779.1"/>
    <property type="molecule type" value="Transcribed_RNA"/>
</dbReference>
<feature type="compositionally biased region" description="Basic and acidic residues" evidence="1">
    <location>
        <begin position="78"/>
        <end position="89"/>
    </location>
</feature>
<proteinExistence type="predicted"/>
<keyword evidence="2" id="KW-0812">Transmembrane</keyword>
<evidence type="ECO:0000313" key="3">
    <source>
        <dbReference type="EMBL" id="JAE06779.1"/>
    </source>
</evidence>
<keyword evidence="2" id="KW-1133">Transmembrane helix</keyword>
<evidence type="ECO:0000256" key="2">
    <source>
        <dbReference type="SAM" id="Phobius"/>
    </source>
</evidence>
<feature type="transmembrane region" description="Helical" evidence="2">
    <location>
        <begin position="32"/>
        <end position="51"/>
    </location>
</feature>
<organism evidence="3">
    <name type="scientific">Arundo donax</name>
    <name type="common">Giant reed</name>
    <name type="synonym">Donax arundinaceus</name>
    <dbReference type="NCBI Taxonomy" id="35708"/>
    <lineage>
        <taxon>Eukaryota</taxon>
        <taxon>Viridiplantae</taxon>
        <taxon>Streptophyta</taxon>
        <taxon>Embryophyta</taxon>
        <taxon>Tracheophyta</taxon>
        <taxon>Spermatophyta</taxon>
        <taxon>Magnoliopsida</taxon>
        <taxon>Liliopsida</taxon>
        <taxon>Poales</taxon>
        <taxon>Poaceae</taxon>
        <taxon>PACMAD clade</taxon>
        <taxon>Arundinoideae</taxon>
        <taxon>Arundineae</taxon>
        <taxon>Arundo</taxon>
    </lineage>
</organism>
<reference evidence="3" key="1">
    <citation type="submission" date="2014-09" db="EMBL/GenBank/DDBJ databases">
        <authorList>
            <person name="Magalhaes I.L.F."/>
            <person name="Oliveira U."/>
            <person name="Santos F.R."/>
            <person name="Vidigal T.H.D.A."/>
            <person name="Brescovit A.D."/>
            <person name="Santos A.J."/>
        </authorList>
    </citation>
    <scope>NUCLEOTIDE SEQUENCE</scope>
    <source>
        <tissue evidence="3">Shoot tissue taken approximately 20 cm above the soil surface</tissue>
    </source>
</reference>